<comment type="caution">
    <text evidence="1">The sequence shown here is derived from an EMBL/GenBank/DDBJ whole genome shotgun (WGS) entry which is preliminary data.</text>
</comment>
<proteinExistence type="predicted"/>
<evidence type="ECO:0000313" key="2">
    <source>
        <dbReference type="Proteomes" id="UP000447434"/>
    </source>
</evidence>
<dbReference type="Proteomes" id="UP000447434">
    <property type="component" value="Chromosome 23"/>
</dbReference>
<organism evidence="1 2">
    <name type="scientific">Lupinus albus</name>
    <name type="common">White lupine</name>
    <name type="synonym">Lupinus termis</name>
    <dbReference type="NCBI Taxonomy" id="3870"/>
    <lineage>
        <taxon>Eukaryota</taxon>
        <taxon>Viridiplantae</taxon>
        <taxon>Streptophyta</taxon>
        <taxon>Embryophyta</taxon>
        <taxon>Tracheophyta</taxon>
        <taxon>Spermatophyta</taxon>
        <taxon>Magnoliopsida</taxon>
        <taxon>eudicotyledons</taxon>
        <taxon>Gunneridae</taxon>
        <taxon>Pentapetalae</taxon>
        <taxon>rosids</taxon>
        <taxon>fabids</taxon>
        <taxon>Fabales</taxon>
        <taxon>Fabaceae</taxon>
        <taxon>Papilionoideae</taxon>
        <taxon>50 kb inversion clade</taxon>
        <taxon>genistoids sensu lato</taxon>
        <taxon>core genistoids</taxon>
        <taxon>Genisteae</taxon>
        <taxon>Lupinus</taxon>
    </lineage>
</organism>
<protein>
    <submittedName>
        <fullName evidence="1">Uncharacterized protein</fullName>
    </submittedName>
</protein>
<keyword evidence="2" id="KW-1185">Reference proteome</keyword>
<gene>
    <name evidence="1" type="ORF">Lalb_Chr23g0267211</name>
</gene>
<reference evidence="2" key="1">
    <citation type="journal article" date="2020" name="Nat. Commun.">
        <title>Genome sequence of the cluster root forming white lupin.</title>
        <authorList>
            <person name="Hufnagel B."/>
            <person name="Marques A."/>
            <person name="Soriano A."/>
            <person name="Marques L."/>
            <person name="Divol F."/>
            <person name="Doumas P."/>
            <person name="Sallet E."/>
            <person name="Mancinotti D."/>
            <person name="Carrere S."/>
            <person name="Marande W."/>
            <person name="Arribat S."/>
            <person name="Keller J."/>
            <person name="Huneau C."/>
            <person name="Blein T."/>
            <person name="Aime D."/>
            <person name="Laguerre M."/>
            <person name="Taylor J."/>
            <person name="Schubert V."/>
            <person name="Nelson M."/>
            <person name="Geu-Flores F."/>
            <person name="Crespi M."/>
            <person name="Gallardo-Guerrero K."/>
            <person name="Delaux P.-M."/>
            <person name="Salse J."/>
            <person name="Berges H."/>
            <person name="Guyot R."/>
            <person name="Gouzy J."/>
            <person name="Peret B."/>
        </authorList>
    </citation>
    <scope>NUCLEOTIDE SEQUENCE [LARGE SCALE GENOMIC DNA]</scope>
    <source>
        <strain evidence="2">cv. Amiga</strain>
    </source>
</reference>
<evidence type="ECO:0000313" key="1">
    <source>
        <dbReference type="EMBL" id="KAE9586819.1"/>
    </source>
</evidence>
<accession>A0A6A4NHM6</accession>
<dbReference type="AlphaFoldDB" id="A0A6A4NHM6"/>
<sequence>MTVTTHNLSLRSNSTILCLSWSWSFFIEKFIKNYYILFYFCGVCKVVNCDEELLLLWVLKSSLSSYPLVPTIPSATETSLFVFKYKMLLFVGPLLFLTSHP</sequence>
<dbReference type="EMBL" id="WOCE01000023">
    <property type="protein sequence ID" value="KAE9586819.1"/>
    <property type="molecule type" value="Genomic_DNA"/>
</dbReference>
<name>A0A6A4NHM6_LUPAL</name>